<feature type="domain" description="RING-type" evidence="5">
    <location>
        <begin position="141"/>
        <end position="181"/>
    </location>
</feature>
<organism evidence="6">
    <name type="scientific">viral metagenome</name>
    <dbReference type="NCBI Taxonomy" id="1070528"/>
    <lineage>
        <taxon>unclassified sequences</taxon>
        <taxon>metagenomes</taxon>
        <taxon>organismal metagenomes</taxon>
    </lineage>
</organism>
<proteinExistence type="predicted"/>
<dbReference type="SUPFAM" id="SSF57850">
    <property type="entry name" value="RING/U-box"/>
    <property type="match status" value="1"/>
</dbReference>
<dbReference type="Pfam" id="PF13639">
    <property type="entry name" value="zf-RING_2"/>
    <property type="match status" value="1"/>
</dbReference>
<dbReference type="GO" id="GO:0008270">
    <property type="term" value="F:zinc ion binding"/>
    <property type="evidence" value="ECO:0007669"/>
    <property type="project" value="UniProtKB-KW"/>
</dbReference>
<evidence type="ECO:0000259" key="5">
    <source>
        <dbReference type="PROSITE" id="PS50089"/>
    </source>
</evidence>
<evidence type="ECO:0000256" key="2">
    <source>
        <dbReference type="ARBA" id="ARBA00022771"/>
    </source>
</evidence>
<accession>A0A6C0C550</accession>
<dbReference type="SMART" id="SM00184">
    <property type="entry name" value="RING"/>
    <property type="match status" value="1"/>
</dbReference>
<evidence type="ECO:0000256" key="4">
    <source>
        <dbReference type="SAM" id="MobiDB-lite"/>
    </source>
</evidence>
<sequence>MNVGVKTSISTNRNIYDEKGNYLPSGNYYFLIKEFNSNIITGNITCRGEFGEFTFECSKVIKMMAIAQSRLARRANLQETGMPTYASPVNSPSHAFYNTNSIVQEYEPLPTVNYKSKELTLPTTRTKKKKKRLVIKELDTCVICLESIEKNKKNLVCFHSFHNSCINEWFQDGNINCPVCRKEQPFELIYDISNNIENTTSEHRETPNSETSRTDTTEMHSNRIIRVSNQIPRRVRINNYVSDTSSRTNNLERMAINNIRERYAFGSSSSHRYNLRPRSEI</sequence>
<name>A0A6C0C550_9ZZZZ</name>
<evidence type="ECO:0000313" key="6">
    <source>
        <dbReference type="EMBL" id="QHS98653.1"/>
    </source>
</evidence>
<protein>
    <recommendedName>
        <fullName evidence="5">RING-type domain-containing protein</fullName>
    </recommendedName>
</protein>
<dbReference type="PANTHER" id="PTHR15710">
    <property type="entry name" value="E3 UBIQUITIN-PROTEIN LIGASE PRAJA"/>
    <property type="match status" value="1"/>
</dbReference>
<dbReference type="InterPro" id="IPR013083">
    <property type="entry name" value="Znf_RING/FYVE/PHD"/>
</dbReference>
<dbReference type="InterPro" id="IPR001841">
    <property type="entry name" value="Znf_RING"/>
</dbReference>
<feature type="region of interest" description="Disordered" evidence="4">
    <location>
        <begin position="198"/>
        <end position="217"/>
    </location>
</feature>
<dbReference type="AlphaFoldDB" id="A0A6C0C550"/>
<keyword evidence="3" id="KW-0862">Zinc</keyword>
<dbReference type="CDD" id="cd16448">
    <property type="entry name" value="RING-H2"/>
    <property type="match status" value="1"/>
</dbReference>
<keyword evidence="1" id="KW-0479">Metal-binding</keyword>
<reference evidence="6" key="1">
    <citation type="journal article" date="2020" name="Nature">
        <title>Giant virus diversity and host interactions through global metagenomics.</title>
        <authorList>
            <person name="Schulz F."/>
            <person name="Roux S."/>
            <person name="Paez-Espino D."/>
            <person name="Jungbluth S."/>
            <person name="Walsh D.A."/>
            <person name="Denef V.J."/>
            <person name="McMahon K.D."/>
            <person name="Konstantinidis K.T."/>
            <person name="Eloe-Fadrosh E.A."/>
            <person name="Kyrpides N.C."/>
            <person name="Woyke T."/>
        </authorList>
    </citation>
    <scope>NUCLEOTIDE SEQUENCE</scope>
    <source>
        <strain evidence="6">GVMAG-M-3300020185-18</strain>
    </source>
</reference>
<evidence type="ECO:0000256" key="1">
    <source>
        <dbReference type="ARBA" id="ARBA00022723"/>
    </source>
</evidence>
<evidence type="ECO:0000256" key="3">
    <source>
        <dbReference type="ARBA" id="ARBA00022833"/>
    </source>
</evidence>
<feature type="compositionally biased region" description="Basic and acidic residues" evidence="4">
    <location>
        <begin position="200"/>
        <end position="217"/>
    </location>
</feature>
<dbReference type="Gene3D" id="3.30.40.10">
    <property type="entry name" value="Zinc/RING finger domain, C3HC4 (zinc finger)"/>
    <property type="match status" value="1"/>
</dbReference>
<dbReference type="EMBL" id="MN739320">
    <property type="protein sequence ID" value="QHS98653.1"/>
    <property type="molecule type" value="Genomic_DNA"/>
</dbReference>
<keyword evidence="2" id="KW-0863">Zinc-finger</keyword>
<dbReference type="PROSITE" id="PS50089">
    <property type="entry name" value="ZF_RING_2"/>
    <property type="match status" value="1"/>
</dbReference>